<dbReference type="Pfam" id="PF13637">
    <property type="entry name" value="Ank_4"/>
    <property type="match status" value="2"/>
</dbReference>
<dbReference type="OrthoDB" id="3749at2759"/>
<keyword evidence="5 7" id="KW-0040">ANK repeat</keyword>
<feature type="repeat" description="ANK" evidence="7">
    <location>
        <begin position="236"/>
        <end position="269"/>
    </location>
</feature>
<comment type="similarity">
    <text evidence="8">Belongs to the DHHC palmitoyltransferase family.</text>
</comment>
<evidence type="ECO:0000313" key="10">
    <source>
        <dbReference type="EMBL" id="KAF6002256.1"/>
    </source>
</evidence>
<comment type="caution">
    <text evidence="10">The sequence shown here is derived from an EMBL/GenBank/DDBJ whole genome shotgun (WGS) entry which is preliminary data.</text>
</comment>
<comment type="domain">
    <text evidence="8">The DHHC domain is required for palmitoyltransferase activity.</text>
</comment>
<keyword evidence="4 8" id="KW-1133">Transmembrane helix</keyword>
<dbReference type="PANTHER" id="PTHR24161:SF17">
    <property type="entry name" value="PALMITOYLTRANSFERASE"/>
    <property type="match status" value="1"/>
</dbReference>
<dbReference type="GO" id="GO:0000139">
    <property type="term" value="C:Golgi membrane"/>
    <property type="evidence" value="ECO:0007669"/>
    <property type="project" value="TreeGrafter"/>
</dbReference>
<feature type="transmembrane region" description="Helical" evidence="8">
    <location>
        <begin position="404"/>
        <end position="423"/>
    </location>
</feature>
<dbReference type="SUPFAM" id="SSF48403">
    <property type="entry name" value="Ankyrin repeat"/>
    <property type="match status" value="1"/>
</dbReference>
<evidence type="ECO:0000256" key="2">
    <source>
        <dbReference type="ARBA" id="ARBA00022692"/>
    </source>
</evidence>
<name>A0A7J7IGM7_9RHOD</name>
<evidence type="ECO:0000256" key="7">
    <source>
        <dbReference type="PROSITE-ProRule" id="PRU00023"/>
    </source>
</evidence>
<reference evidence="10 11" key="1">
    <citation type="journal article" date="2020" name="J. Phycol.">
        <title>Comparative genome analysis reveals Cyanidiococcus gen. nov., a new extremophilic red algal genus sister to Cyanidioschyzon (Cyanidioschyzonaceae, Rhodophyta).</title>
        <authorList>
            <person name="Liu S.-L."/>
            <person name="Chiang Y.-R."/>
            <person name="Yoon H.S."/>
            <person name="Fu H.-Y."/>
        </authorList>
    </citation>
    <scope>NUCLEOTIDE SEQUENCE [LARGE SCALE GENOMIC DNA]</scope>
    <source>
        <strain evidence="10 11">THAL066</strain>
    </source>
</reference>
<keyword evidence="8" id="KW-0012">Acyltransferase</keyword>
<dbReference type="InterPro" id="IPR001594">
    <property type="entry name" value="Palmitoyltrfase_DHHC"/>
</dbReference>
<feature type="transmembrane region" description="Helical" evidence="8">
    <location>
        <begin position="608"/>
        <end position="630"/>
    </location>
</feature>
<dbReference type="EC" id="2.3.1.225" evidence="8"/>
<dbReference type="PROSITE" id="PS50216">
    <property type="entry name" value="DHHC"/>
    <property type="match status" value="1"/>
</dbReference>
<comment type="subcellular location">
    <subcellularLocation>
        <location evidence="1">Membrane</location>
        <topology evidence="1">Multi-pass membrane protein</topology>
    </subcellularLocation>
</comment>
<dbReference type="SMART" id="SM00248">
    <property type="entry name" value="ANK"/>
    <property type="match status" value="5"/>
</dbReference>
<accession>A0A7J7IGM7</accession>
<keyword evidence="2 8" id="KW-0812">Transmembrane</keyword>
<protein>
    <recommendedName>
        <fullName evidence="8">Palmitoyltransferase</fullName>
        <ecNumber evidence="8">2.3.1.225</ecNumber>
    </recommendedName>
</protein>
<evidence type="ECO:0000256" key="6">
    <source>
        <dbReference type="ARBA" id="ARBA00023136"/>
    </source>
</evidence>
<keyword evidence="6 8" id="KW-0472">Membrane</keyword>
<comment type="catalytic activity">
    <reaction evidence="8">
        <text>L-cysteinyl-[protein] + hexadecanoyl-CoA = S-hexadecanoyl-L-cysteinyl-[protein] + CoA</text>
        <dbReference type="Rhea" id="RHEA:36683"/>
        <dbReference type="Rhea" id="RHEA-COMP:10131"/>
        <dbReference type="Rhea" id="RHEA-COMP:11032"/>
        <dbReference type="ChEBI" id="CHEBI:29950"/>
        <dbReference type="ChEBI" id="CHEBI:57287"/>
        <dbReference type="ChEBI" id="CHEBI:57379"/>
        <dbReference type="ChEBI" id="CHEBI:74151"/>
        <dbReference type="EC" id="2.3.1.225"/>
    </reaction>
</comment>
<feature type="repeat" description="ANK" evidence="7">
    <location>
        <begin position="100"/>
        <end position="132"/>
    </location>
</feature>
<evidence type="ECO:0000256" key="4">
    <source>
        <dbReference type="ARBA" id="ARBA00022989"/>
    </source>
</evidence>
<keyword evidence="3" id="KW-0677">Repeat</keyword>
<dbReference type="Proteomes" id="UP000530660">
    <property type="component" value="Unassembled WGS sequence"/>
</dbReference>
<evidence type="ECO:0000256" key="3">
    <source>
        <dbReference type="ARBA" id="ARBA00022737"/>
    </source>
</evidence>
<evidence type="ECO:0000313" key="11">
    <source>
        <dbReference type="Proteomes" id="UP000530660"/>
    </source>
</evidence>
<evidence type="ECO:0000256" key="5">
    <source>
        <dbReference type="ARBA" id="ARBA00023043"/>
    </source>
</evidence>
<feature type="repeat" description="ANK" evidence="7">
    <location>
        <begin position="270"/>
        <end position="302"/>
    </location>
</feature>
<dbReference type="PANTHER" id="PTHR24161">
    <property type="entry name" value="ANK_REP_REGION DOMAIN-CONTAINING PROTEIN-RELATED"/>
    <property type="match status" value="1"/>
</dbReference>
<keyword evidence="11" id="KW-1185">Reference proteome</keyword>
<dbReference type="GO" id="GO:0019706">
    <property type="term" value="F:protein-cysteine S-palmitoyltransferase activity"/>
    <property type="evidence" value="ECO:0007669"/>
    <property type="project" value="UniProtKB-EC"/>
</dbReference>
<dbReference type="PROSITE" id="PS50088">
    <property type="entry name" value="ANK_REPEAT"/>
    <property type="match status" value="4"/>
</dbReference>
<dbReference type="EMBL" id="VWRR01000011">
    <property type="protein sequence ID" value="KAF6002256.1"/>
    <property type="molecule type" value="Genomic_DNA"/>
</dbReference>
<dbReference type="InterPro" id="IPR036770">
    <property type="entry name" value="Ankyrin_rpt-contain_sf"/>
</dbReference>
<organism evidence="10 11">
    <name type="scientific">Cyanidiococcus yangmingshanensis</name>
    <dbReference type="NCBI Taxonomy" id="2690220"/>
    <lineage>
        <taxon>Eukaryota</taxon>
        <taxon>Rhodophyta</taxon>
        <taxon>Bangiophyceae</taxon>
        <taxon>Cyanidiales</taxon>
        <taxon>Cyanidiaceae</taxon>
        <taxon>Cyanidiococcus</taxon>
    </lineage>
</organism>
<dbReference type="PROSITE" id="PS50297">
    <property type="entry name" value="ANK_REP_REGION"/>
    <property type="match status" value="3"/>
</dbReference>
<dbReference type="InterPro" id="IPR002110">
    <property type="entry name" value="Ankyrin_rpt"/>
</dbReference>
<gene>
    <name evidence="10" type="ORF">F1559_003421</name>
</gene>
<sequence>MLSFCLEPYIEELSRSVRSGNELAVVSVIEQLRLQARALLERAPESIAAALQPQVARPPVGEEASSDQPHHLNLSAGFVSVTETLSKRPLWLLREQRDRDGHTALHWAALEGRQKTAQLLLDAGAEVDARSHGDDQRGQTPLMWAAVGGHTAMAQLLVAAGADPSTTDARGYAPIVHATQYGFLDLVHWFAMLSSDSKSNSGVELEAIRGELTRPAHEAGCSKCPHPLLETIRDRELHTLLHWAAYREHLNLVQYLLIVHGLDPNACDASGMTPLHRALQRNHFRITRALLRRGASPSLRSRTGVLPHELARDRGHVRLSEYVHEWLRLGREPDRFSAVATRALTREMRTEQQPSRSCWQKLLGARAERIGELLFKSCPRLLPWSEFVRDHLIYGVRGLRLHGLVYFYYYLMVASTSVLYRWFWRYYGELYSMSFWLLNVMLVVNALASVFTTYRDPGSLTSVSPVVLVNAIPTTDRKPGAAARVAALRCQSAGDSDGNARALVLTLFDILQDPRLMERYFCFSCLNIRPPRAKHCVMLDQCIARYDHYCPWMNNTIGARNHRAFLLWLWSLLWLETSYTYMFVRAVFFDADFEYGVYQLGFVGWLRTMPQAVVLLLCHVVFPLLVFPLAAQQIYLYFFADLTTNESVNYERYSYLTDAQVRAAILSQCGWWTRHGLCGCVLSLSRLFPRCHGRARAWFCRKAKSDDPHEHAAELV</sequence>
<evidence type="ECO:0000259" key="9">
    <source>
        <dbReference type="Pfam" id="PF01529"/>
    </source>
</evidence>
<evidence type="ECO:0000256" key="8">
    <source>
        <dbReference type="RuleBase" id="RU079119"/>
    </source>
</evidence>
<dbReference type="AlphaFoldDB" id="A0A7J7IGM7"/>
<evidence type="ECO:0000256" key="1">
    <source>
        <dbReference type="ARBA" id="ARBA00004141"/>
    </source>
</evidence>
<dbReference type="Gene3D" id="1.25.40.20">
    <property type="entry name" value="Ankyrin repeat-containing domain"/>
    <property type="match status" value="2"/>
</dbReference>
<feature type="transmembrane region" description="Helical" evidence="8">
    <location>
        <begin position="565"/>
        <end position="588"/>
    </location>
</feature>
<feature type="repeat" description="ANK" evidence="7">
    <location>
        <begin position="137"/>
        <end position="169"/>
    </location>
</feature>
<proteinExistence type="inferred from homology"/>
<keyword evidence="8" id="KW-0808">Transferase</keyword>
<feature type="domain" description="Palmitoyltransferase DHHC" evidence="9">
    <location>
        <begin position="517"/>
        <end position="650"/>
    </location>
</feature>
<dbReference type="Pfam" id="PF01529">
    <property type="entry name" value="DHHC"/>
    <property type="match status" value="1"/>
</dbReference>